<dbReference type="NCBIfam" id="NF047352">
    <property type="entry name" value="P_loop_sacsin"/>
    <property type="match status" value="1"/>
</dbReference>
<accession>A0A8J2J151</accession>
<evidence type="ECO:0000256" key="1">
    <source>
        <dbReference type="SAM" id="MobiDB-lite"/>
    </source>
</evidence>
<feature type="region of interest" description="Disordered" evidence="1">
    <location>
        <begin position="1342"/>
        <end position="1386"/>
    </location>
</feature>
<evidence type="ECO:0000313" key="3">
    <source>
        <dbReference type="Proteomes" id="UP000693738"/>
    </source>
</evidence>
<feature type="region of interest" description="Disordered" evidence="1">
    <location>
        <begin position="285"/>
        <end position="307"/>
    </location>
</feature>
<name>A0A8J2J151_FUSEQ</name>
<gene>
    <name evidence="2" type="ORF">FEQUK3_LOCUS10193</name>
</gene>
<comment type="caution">
    <text evidence="2">The sequence shown here is derived from an EMBL/GenBank/DDBJ whole genome shotgun (WGS) entry which is preliminary data.</text>
</comment>
<reference evidence="2" key="1">
    <citation type="submission" date="2021-05" db="EMBL/GenBank/DDBJ databases">
        <authorList>
            <person name="Khan N."/>
        </authorList>
    </citation>
    <scope>NUCLEOTIDE SEQUENCE</scope>
</reference>
<feature type="compositionally biased region" description="Polar residues" evidence="1">
    <location>
        <begin position="1369"/>
        <end position="1382"/>
    </location>
</feature>
<feature type="compositionally biased region" description="Basic and acidic residues" evidence="1">
    <location>
        <begin position="294"/>
        <end position="307"/>
    </location>
</feature>
<dbReference type="PANTHER" id="PTHR32387:SF0">
    <property type="entry name" value="PROTEIN NO VEIN"/>
    <property type="match status" value="1"/>
</dbReference>
<evidence type="ECO:0008006" key="4">
    <source>
        <dbReference type="Google" id="ProtNLM"/>
    </source>
</evidence>
<dbReference type="InterPro" id="IPR052957">
    <property type="entry name" value="Auxin_embryo_med"/>
</dbReference>
<dbReference type="PANTHER" id="PTHR32387">
    <property type="entry name" value="WU:FJ29H11"/>
    <property type="match status" value="1"/>
</dbReference>
<organism evidence="2 3">
    <name type="scientific">Fusarium equiseti</name>
    <name type="common">Fusarium scirpi</name>
    <dbReference type="NCBI Taxonomy" id="61235"/>
    <lineage>
        <taxon>Eukaryota</taxon>
        <taxon>Fungi</taxon>
        <taxon>Dikarya</taxon>
        <taxon>Ascomycota</taxon>
        <taxon>Pezizomycotina</taxon>
        <taxon>Sordariomycetes</taxon>
        <taxon>Hypocreomycetidae</taxon>
        <taxon>Hypocreales</taxon>
        <taxon>Nectriaceae</taxon>
        <taxon>Fusarium</taxon>
        <taxon>Fusarium incarnatum-equiseti species complex</taxon>
    </lineage>
</organism>
<sequence length="1694" mass="192777">MTTQEEARKIIEEIAGEYGYLDRKMMDDIGQFNADYRRRIDENWLKMENAASTSIKVLAKNIYGSGARFIFELLQNADDNEFTKAGGLKDPPFIFFKIYPKHIVVECNEDGFTRPDLKAICSVGDSTKSALHGYIGAKGIGFKSVFIAASRVHIQSGNFSFEFRHKKTDPGLGMVRPIWVTPDDQIPSPLTRTTLYLHDEGDEDDIEHLKAIISMQLDELHETCLLFLRKLQQISVAFYDDEGNFERSKQFRKRQIDDHRVSLETIAVASGGEIKKSQIYHIAKQNATGLAPSENREPPKNDEERRMSTTAEVVLAFPLTSDYEPQISRQRQELFAFLPLRSSDYKFHIHSDFDTNANRQDIITTSRRNRNIRDWIAAAFYQAVLQFCEHPNLCYQWPLFLPPKDNGYDSFWSELDAGVQSLIKKHPVLRSRHKNVLRSIDDVFILASDSQDQKGDPLFDDPIKDLFLSPKYSGTAVGALKGYGLRVNFVYHIVDLLKSDLESDSSKMRKGNMTEDWHSCLARFLSNHLEKTPAIRSLRILPLRDGTWTSCEEGPVYLPSTGGIQIPATLDLRVLDPAAIQNPDRRSLFKQLSVDEATTAQVRQSINTIFGTGKAIVNTTILEFLIYLYLTHQTHVHTREQYGNVWVRTKDNIAYYTHGALVYLPGTDHPYSPESLLSVPGTAPGFSILLLNDLFSNGGPAEPRLFHPSWKAWLISFIGIHERFSLLSPGGDTLSQPFLWVFNHHPDKFLGLFKHLWVHDGKKLLESPTVVSKIEDLSAKQLCKVKFSPKLKNTWLPYSHLQELVQRYMEHPDQFPFLKIESDDADLGLGMKWNFLVKYFSVGKDDDIEFLLEILTCIERSCPSPSSIRQSQRVFDLYIAIYAKLSVAKDHLATASRIREFFNESGILYPDEKVPTWTRSSICLWSAPFDMATAYSLKSSYARRSLSDEDMSNIENLFHRTLGIRNATVDNLVTELNELREVGCEEDDRILELYKYLHGNAFETSDIRLAFQESPLIFVRQQGVPGWYRTSQCLWSSATPIRGKATLDDTYDELADFFIHKLGVKSLTLQMVYDELRQSPNDSPEEIKVAIRSLNELLQTEPAYLEPEPIRKAKVFPVRYPNGTVALGSIAVNFAIGDREKLKAAFEDKISLLDFDLEDVHRLKPLLDWLRLEERYLSNCVEEYTSISEETGTPILSGKRFLKAKAYFIARPRFRHNPAECYEALRTMDVREVDEIFSVLKMSQNGPLLESKVATASEHIAETGGKLTIYVPREPRKQDICFGSVLPRKLAAWLMRHPTTQRTASVEVDAIFALTSIFASDKSVLDYILEDQGIIQISLDNNDEDEGLPIHEDEEDTDTDLPPGRVLGTPQSSRQDLTPTHSSDIDRLSDLEHSIALSEAIVETVDQRSHMSHQGQPAVGRVSQVNAAFHPTQSGNIPSSQVHRSLSPGPDTVERRLQEDMGYRSILERVVEAARRANFPHAGAFDMQDLRDALPEANIGTYQSFDGLDVMDRLGSSSQQERDKRVGAAGELYVFELLSKLELPGWGRENWQSTIRTYATDHPDYTGLSHWSRRETADLVYVDSSGQLTRTLIEAEILTDDGWSGKQPTYYFEVKTTTGPCKTPFYMSGNQYRLMERIHHNQDRSEVYMIFRIYSLLDSDRISYCAYMDPKKLRNEGKLVFMEGTWSVRPGSVG</sequence>
<dbReference type="EMBL" id="CAJSTJ010000167">
    <property type="protein sequence ID" value="CAG7564482.1"/>
    <property type="molecule type" value="Genomic_DNA"/>
</dbReference>
<protein>
    <recommendedName>
        <fullName evidence="4">Protein NO VEIN C-terminal domain-containing protein</fullName>
    </recommendedName>
</protein>
<proteinExistence type="predicted"/>
<feature type="compositionally biased region" description="Acidic residues" evidence="1">
    <location>
        <begin position="1342"/>
        <end position="1359"/>
    </location>
</feature>
<evidence type="ECO:0000313" key="2">
    <source>
        <dbReference type="EMBL" id="CAG7564482.1"/>
    </source>
</evidence>
<dbReference type="Proteomes" id="UP000693738">
    <property type="component" value="Unassembled WGS sequence"/>
</dbReference>